<keyword evidence="3" id="KW-1185">Reference proteome</keyword>
<protein>
    <submittedName>
        <fullName evidence="2">Uncharacterized protein</fullName>
    </submittedName>
</protein>
<gene>
    <name evidence="2" type="ORF">NHX12_000875</name>
</gene>
<evidence type="ECO:0000313" key="3">
    <source>
        <dbReference type="Proteomes" id="UP001148018"/>
    </source>
</evidence>
<comment type="caution">
    <text evidence="2">The sequence shown here is derived from an EMBL/GenBank/DDBJ whole genome shotgun (WGS) entry which is preliminary data.</text>
</comment>
<sequence>MELHLPSTPGLSPPRGRLSHYDVYLYKVPQLTPVHHGLRHRPRPLGPGLHNAGPPGGTGRVLRWEDDSYPPSPPCPVCSPLSALFPPSLEQPIFFNQRSPSRAAELWTP</sequence>
<evidence type="ECO:0000256" key="1">
    <source>
        <dbReference type="SAM" id="MobiDB-lite"/>
    </source>
</evidence>
<name>A0A9Q0E3G2_9TELE</name>
<feature type="region of interest" description="Disordered" evidence="1">
    <location>
        <begin position="35"/>
        <end position="66"/>
    </location>
</feature>
<dbReference type="EMBL" id="JANIIK010000109">
    <property type="protein sequence ID" value="KAJ3597347.1"/>
    <property type="molecule type" value="Genomic_DNA"/>
</dbReference>
<evidence type="ECO:0000313" key="2">
    <source>
        <dbReference type="EMBL" id="KAJ3597347.1"/>
    </source>
</evidence>
<accession>A0A9Q0E3G2</accession>
<reference evidence="2" key="1">
    <citation type="submission" date="2022-07" db="EMBL/GenBank/DDBJ databases">
        <title>Chromosome-level genome of Muraenolepis orangiensis.</title>
        <authorList>
            <person name="Kim J."/>
        </authorList>
    </citation>
    <scope>NUCLEOTIDE SEQUENCE</scope>
    <source>
        <strain evidence="2">KU_S4_2022</strain>
        <tissue evidence="2">Muscle</tissue>
    </source>
</reference>
<organism evidence="2 3">
    <name type="scientific">Muraenolepis orangiensis</name>
    <name type="common">Patagonian moray cod</name>
    <dbReference type="NCBI Taxonomy" id="630683"/>
    <lineage>
        <taxon>Eukaryota</taxon>
        <taxon>Metazoa</taxon>
        <taxon>Chordata</taxon>
        <taxon>Craniata</taxon>
        <taxon>Vertebrata</taxon>
        <taxon>Euteleostomi</taxon>
        <taxon>Actinopterygii</taxon>
        <taxon>Neopterygii</taxon>
        <taxon>Teleostei</taxon>
        <taxon>Neoteleostei</taxon>
        <taxon>Acanthomorphata</taxon>
        <taxon>Zeiogadaria</taxon>
        <taxon>Gadariae</taxon>
        <taxon>Gadiformes</taxon>
        <taxon>Muraenolepidoidei</taxon>
        <taxon>Muraenolepididae</taxon>
        <taxon>Muraenolepis</taxon>
    </lineage>
</organism>
<dbReference type="AlphaFoldDB" id="A0A9Q0E3G2"/>
<proteinExistence type="predicted"/>
<dbReference type="Proteomes" id="UP001148018">
    <property type="component" value="Unassembled WGS sequence"/>
</dbReference>